<dbReference type="SUPFAM" id="SSF47413">
    <property type="entry name" value="lambda repressor-like DNA-binding domains"/>
    <property type="match status" value="1"/>
</dbReference>
<dbReference type="Proteomes" id="UP000589036">
    <property type="component" value="Unassembled WGS sequence"/>
</dbReference>
<dbReference type="GO" id="GO:0003677">
    <property type="term" value="F:DNA binding"/>
    <property type="evidence" value="ECO:0007669"/>
    <property type="project" value="InterPro"/>
</dbReference>
<evidence type="ECO:0000313" key="3">
    <source>
        <dbReference type="Proteomes" id="UP000589036"/>
    </source>
</evidence>
<evidence type="ECO:0000259" key="1">
    <source>
        <dbReference type="PROSITE" id="PS50943"/>
    </source>
</evidence>
<protein>
    <recommendedName>
        <fullName evidence="1">HTH cro/C1-type domain-containing protein</fullName>
    </recommendedName>
</protein>
<gene>
    <name evidence="2" type="ORF">HDA32_002064</name>
</gene>
<name>A0A852TY51_9ACTN</name>
<dbReference type="PROSITE" id="PS50943">
    <property type="entry name" value="HTH_CROC1"/>
    <property type="match status" value="1"/>
</dbReference>
<keyword evidence="3" id="KW-1185">Reference proteome</keyword>
<accession>A0A852TY51</accession>
<dbReference type="Pfam" id="PF13560">
    <property type="entry name" value="HTH_31"/>
    <property type="match status" value="1"/>
</dbReference>
<dbReference type="InterPro" id="IPR010982">
    <property type="entry name" value="Lambda_DNA-bd_dom_sf"/>
</dbReference>
<dbReference type="Pfam" id="PF19054">
    <property type="entry name" value="DUF5753"/>
    <property type="match status" value="1"/>
</dbReference>
<proteinExistence type="predicted"/>
<dbReference type="EMBL" id="JACCCC010000001">
    <property type="protein sequence ID" value="NYE46944.1"/>
    <property type="molecule type" value="Genomic_DNA"/>
</dbReference>
<dbReference type="InterPro" id="IPR043917">
    <property type="entry name" value="DUF5753"/>
</dbReference>
<organism evidence="2 3">
    <name type="scientific">Spinactinospora alkalitolerans</name>
    <dbReference type="NCBI Taxonomy" id="687207"/>
    <lineage>
        <taxon>Bacteria</taxon>
        <taxon>Bacillati</taxon>
        <taxon>Actinomycetota</taxon>
        <taxon>Actinomycetes</taxon>
        <taxon>Streptosporangiales</taxon>
        <taxon>Nocardiopsidaceae</taxon>
        <taxon>Spinactinospora</taxon>
    </lineage>
</organism>
<evidence type="ECO:0000313" key="2">
    <source>
        <dbReference type="EMBL" id="NYE46944.1"/>
    </source>
</evidence>
<sequence>MRDPHSPTLRLRRLAAELKQGRENAKFTVSQAGQALGWTASKISKIETTETKRILAADLDRLMDLYKIRDPARREAMQALARDAKERGWWSKYREIFGSQALPDFEAEASVIRTFEGLVIPGLLQTPEYAEALFQGGRYTGPEDIERRVEARMARREILTRFNPVRLRVVLDEAALRRMIGGHGAMLAQLRHLLYMAELPNIDIQLLPFSAGSHAALVAPFSILEFPEHLDPPIVHVDTVTDSVFFEQPGDVERYSVAFGDIQGTAISTSQSARFITDLLRSLESEQ</sequence>
<dbReference type="InterPro" id="IPR001387">
    <property type="entry name" value="Cro/C1-type_HTH"/>
</dbReference>
<dbReference type="AlphaFoldDB" id="A0A852TY51"/>
<reference evidence="2 3" key="1">
    <citation type="submission" date="2020-07" db="EMBL/GenBank/DDBJ databases">
        <title>Sequencing the genomes of 1000 actinobacteria strains.</title>
        <authorList>
            <person name="Klenk H.-P."/>
        </authorList>
    </citation>
    <scope>NUCLEOTIDE SEQUENCE [LARGE SCALE GENOMIC DNA]</scope>
    <source>
        <strain evidence="2 3">CXB654</strain>
    </source>
</reference>
<dbReference type="RefSeq" id="WP_179642969.1">
    <property type="nucleotide sequence ID" value="NZ_BAAAYY010000001.1"/>
</dbReference>
<comment type="caution">
    <text evidence="2">The sequence shown here is derived from an EMBL/GenBank/DDBJ whole genome shotgun (WGS) entry which is preliminary data.</text>
</comment>
<feature type="domain" description="HTH cro/C1-type" evidence="1">
    <location>
        <begin position="18"/>
        <end position="74"/>
    </location>
</feature>